<dbReference type="GO" id="GO:0006488">
    <property type="term" value="P:dolichol-linked oligosaccharide biosynthetic process"/>
    <property type="evidence" value="ECO:0007669"/>
    <property type="project" value="InterPro"/>
</dbReference>
<evidence type="ECO:0000256" key="8">
    <source>
        <dbReference type="ARBA" id="ARBA00022692"/>
    </source>
</evidence>
<keyword evidence="20" id="KW-1185">Reference proteome</keyword>
<comment type="pathway">
    <text evidence="2">Protein modification; protein glycosylation.</text>
</comment>
<evidence type="ECO:0000256" key="13">
    <source>
        <dbReference type="ARBA" id="ARBA00032069"/>
    </source>
</evidence>
<comment type="similarity">
    <text evidence="3">Belongs to the ALG10 glucosyltransferase family.</text>
</comment>
<comment type="caution">
    <text evidence="19">The sequence shown here is derived from an EMBL/GenBank/DDBJ whole genome shotgun (WGS) entry which is preliminary data.</text>
</comment>
<comment type="catalytic activity">
    <reaction evidence="17">
        <text>an alpha-D-Glc-(1-&gt;3)-alpha-D-Glc-(1-&gt;3)-alpha-D-Man-(1-&gt;2)-alpha-D-Man-(1-&gt;2)-alpha-D-Man-(1-&gt;3)-[alpha-D-Man-(1-&gt;2)-alpha-D-Man-(1-&gt;3)-[alpha-D-Man-(1-&gt;2)-alpha-D-Man-(1-&gt;6)]-alpha-D-Man-(1-&gt;6)]-beta-D-Man-(1-&gt;4)-beta-D-GlcNAc-(1-&gt;4)-alpha-D-GlcNAc-diphospho-di-trans,poly-cis-dolichol + a di-trans,poly-cis-dolichyl beta-D-glucosyl phosphate = a alpha-D-Glc-(1-&gt;2)-alpha-D-Glc-(1-&gt;3)-alpha-D-Glc-(1-&gt;3)-alpha-D-Man-(1-&gt;2)-alpha-D-Man-(1-&gt;2)-alpha-D-Man-(1-&gt;3)-[alpha-D-Man-(1-&gt;2)-alpha-D-Man-(1-&gt;3)-[alpha-D-Man-(1-&gt;2)-alpha-D-Man-(1-&gt;6)]-alpha-D-Man-(1-&gt;6)]-beta-D-Man-(1-&gt;4)-beta-D-GlcNAc-(1-&gt;4)-alpha-D-GlcNAc-diphospho-di-trans,poly-cis-dolichol + a di-trans,poly-cis-dolichyl phosphate + H(+)</text>
        <dbReference type="Rhea" id="RHEA:29543"/>
        <dbReference type="Rhea" id="RHEA-COMP:19498"/>
        <dbReference type="Rhea" id="RHEA-COMP:19502"/>
        <dbReference type="Rhea" id="RHEA-COMP:19512"/>
        <dbReference type="Rhea" id="RHEA-COMP:19522"/>
        <dbReference type="ChEBI" id="CHEBI:15378"/>
        <dbReference type="ChEBI" id="CHEBI:57525"/>
        <dbReference type="ChEBI" id="CHEBI:57683"/>
        <dbReference type="ChEBI" id="CHEBI:132522"/>
        <dbReference type="ChEBI" id="CHEBI:132523"/>
        <dbReference type="EC" id="2.4.1.256"/>
    </reaction>
    <physiologicalReaction direction="left-to-right" evidence="17">
        <dbReference type="Rhea" id="RHEA:29544"/>
    </physiologicalReaction>
</comment>
<feature type="transmembrane region" description="Helical" evidence="18">
    <location>
        <begin position="44"/>
        <end position="65"/>
    </location>
</feature>
<protein>
    <recommendedName>
        <fullName evidence="5">Dol-P-Glc:Glc(2)Man(9)GlcNAc(2)-PP-Dol alpha-1,2-glucosyltransferase</fullName>
        <ecNumber evidence="4">2.4.1.256</ecNumber>
    </recommendedName>
    <alternativeName>
        <fullName evidence="15">Alpha-1,2-glucosyltransferase ALG10-A</fullName>
    </alternativeName>
    <alternativeName>
        <fullName evidence="14">Alpha-2-glucosyltransferase ALG10</fullName>
    </alternativeName>
    <alternativeName>
        <fullName evidence="13">Asparagine-linked glycosylation protein 10</fullName>
    </alternativeName>
    <alternativeName>
        <fullName evidence="12">Dolichyl-phosphoglucose-dependent glucosyltransferase ALG10</fullName>
    </alternativeName>
</protein>
<keyword evidence="6" id="KW-0328">Glycosyltransferase</keyword>
<feature type="transmembrane region" description="Helical" evidence="18">
    <location>
        <begin position="484"/>
        <end position="507"/>
    </location>
</feature>
<sequence length="525" mass="62429">MSSEEVENASKPKDEQGVVKFYWNIITSEEPIINETVSYLEVLVSLNIFILVFIVLPYLIFKFYIVNTKILKTNLFMDEMVHSNQYFFNDHQDRSYTALNHTLILFQTLVVKPLGYLNFTRFHFSETTILRLVNLLSGLVILPFVTYSKLYALTAICFMVPSMVMFPLLSTYYNLYYPTVWSTFWIMTGLLYACTFNVDPENDTETDCERILDTKKFNIYVSGFCCFVSLFFNKSNIFWVALIMFIGIERQTILEHDMNNIWFNNYLKVLLTALKNFKTLVIPYSFSFILYTYLSFKNKAGFGFPLHLMQIFYCLSCITFFSLPLWFDQEFIITYLVRTYGNIDRVLITALYNILIAIMIRFTSYENIEKLSDDRIITNYIFKKVLYRNFFCRYFIALPLYNFSWYTVQELLSNSLLHFPESLHPLKVHKISELPLIMTHMTRSIFFTCMSLTLIPTSVVDSKLYIIPYLIWRVYICPNQNRNIIFVLLKEFLWFWLIDMALFVIFYKVELSGWLDLGFPQRIIW</sequence>
<dbReference type="STRING" id="29833.A0A1E5RP96"/>
<comment type="function">
    <text evidence="16">Dol-P-Glc:Glc(2)Man(9)GlcNAc(2)-PP-Dol alpha-1,2-glucosyltransferase that operates in the biosynthetic pathway of dolichol-linked oligosaccharides, the glycan precursors employed in protein asparagine (N)-glycosylation. The assembly of dolichol-linked oligosaccharides begins on the cytosolic side of the endoplasmic reticulum membrane and finishes in its lumen. The sequential addition of sugars to dolichol pyrophosphate produces dolichol-linked oligosaccharides containing fourteen sugars, including two GlcNAcs, nine mannoses and three glucoses. Once assembled, the oligosaccharide is transferred from the lipid to nascent proteins by oligosaccharyltransferases. In the lumen of the endoplasmic reticulum, adds the third and last glucose residue from dolichyl phosphate glucose (Dol-P-Glc) onto the lipid-linked oligosaccharide intermediate Glc(2)Man(9)GlcNAc(2)-PP-Dol to produce Glc(3)Man(9)GlcNAc(2)-PP-Dol.</text>
</comment>
<accession>A0A1E5RP96</accession>
<dbReference type="PANTHER" id="PTHR12989">
    <property type="entry name" value="ALPHA-1,2-GLUCOSYLTRANSFERASE ALG10"/>
    <property type="match status" value="1"/>
</dbReference>
<dbReference type="OrthoDB" id="4769at2759"/>
<feature type="transmembrane region" description="Helical" evidence="18">
    <location>
        <begin position="308"/>
        <end position="327"/>
    </location>
</feature>
<feature type="transmembrane region" description="Helical" evidence="18">
    <location>
        <begin position="445"/>
        <end position="472"/>
    </location>
</feature>
<evidence type="ECO:0000256" key="6">
    <source>
        <dbReference type="ARBA" id="ARBA00022676"/>
    </source>
</evidence>
<evidence type="ECO:0000256" key="16">
    <source>
        <dbReference type="ARBA" id="ARBA00044727"/>
    </source>
</evidence>
<keyword evidence="10 18" id="KW-1133">Transmembrane helix</keyword>
<dbReference type="AlphaFoldDB" id="A0A1E5RP96"/>
<evidence type="ECO:0000256" key="15">
    <source>
        <dbReference type="ARBA" id="ARBA00032674"/>
    </source>
</evidence>
<evidence type="ECO:0000256" key="17">
    <source>
        <dbReference type="ARBA" id="ARBA00048064"/>
    </source>
</evidence>
<evidence type="ECO:0000256" key="18">
    <source>
        <dbReference type="SAM" id="Phobius"/>
    </source>
</evidence>
<dbReference type="EMBL" id="LPNN01000004">
    <property type="protein sequence ID" value="OEJ88696.1"/>
    <property type="molecule type" value="Genomic_DNA"/>
</dbReference>
<keyword evidence="8 18" id="KW-0812">Transmembrane</keyword>
<evidence type="ECO:0000256" key="2">
    <source>
        <dbReference type="ARBA" id="ARBA00004922"/>
    </source>
</evidence>
<evidence type="ECO:0000313" key="20">
    <source>
        <dbReference type="Proteomes" id="UP000095358"/>
    </source>
</evidence>
<dbReference type="Proteomes" id="UP000095358">
    <property type="component" value="Unassembled WGS sequence"/>
</dbReference>
<keyword evidence="9" id="KW-0256">Endoplasmic reticulum</keyword>
<feature type="transmembrane region" description="Helical" evidence="18">
    <location>
        <begin position="277"/>
        <end position="296"/>
    </location>
</feature>
<feature type="transmembrane region" description="Helical" evidence="18">
    <location>
        <begin position="98"/>
        <end position="116"/>
    </location>
</feature>
<evidence type="ECO:0000256" key="10">
    <source>
        <dbReference type="ARBA" id="ARBA00022989"/>
    </source>
</evidence>
<organism evidence="19 20">
    <name type="scientific">Hanseniaspora uvarum</name>
    <name type="common">Yeast</name>
    <name type="synonym">Kloeckera apiculata</name>
    <dbReference type="NCBI Taxonomy" id="29833"/>
    <lineage>
        <taxon>Eukaryota</taxon>
        <taxon>Fungi</taxon>
        <taxon>Dikarya</taxon>
        <taxon>Ascomycota</taxon>
        <taxon>Saccharomycotina</taxon>
        <taxon>Saccharomycetes</taxon>
        <taxon>Saccharomycodales</taxon>
        <taxon>Saccharomycodaceae</taxon>
        <taxon>Hanseniaspora</taxon>
    </lineage>
</organism>
<evidence type="ECO:0000256" key="14">
    <source>
        <dbReference type="ARBA" id="ARBA00032130"/>
    </source>
</evidence>
<evidence type="ECO:0000256" key="1">
    <source>
        <dbReference type="ARBA" id="ARBA00004477"/>
    </source>
</evidence>
<reference evidence="20" key="1">
    <citation type="journal article" date="2016" name="Genome Announc.">
        <title>Genome sequences of three species of Hanseniaspora isolated from spontaneous wine fermentations.</title>
        <authorList>
            <person name="Sternes P.R."/>
            <person name="Lee D."/>
            <person name="Kutyna D.R."/>
            <person name="Borneman A.R."/>
        </authorList>
    </citation>
    <scope>NUCLEOTIDE SEQUENCE [LARGE SCALE GENOMIC DNA]</scope>
    <source>
        <strain evidence="20">AWRI3580</strain>
    </source>
</reference>
<feature type="transmembrane region" description="Helical" evidence="18">
    <location>
        <begin position="385"/>
        <end position="406"/>
    </location>
</feature>
<dbReference type="GO" id="GO:0106073">
    <property type="term" value="F:dolichyl pyrophosphate Glc2Man9GlcNAc2 alpha-1,2-glucosyltransferase activity"/>
    <property type="evidence" value="ECO:0007669"/>
    <property type="project" value="UniProtKB-EC"/>
</dbReference>
<keyword evidence="11 18" id="KW-0472">Membrane</keyword>
<evidence type="ECO:0000313" key="19">
    <source>
        <dbReference type="EMBL" id="OEJ88696.1"/>
    </source>
</evidence>
<dbReference type="InterPro" id="IPR016900">
    <property type="entry name" value="Alg10"/>
</dbReference>
<evidence type="ECO:0000256" key="3">
    <source>
        <dbReference type="ARBA" id="ARBA00010600"/>
    </source>
</evidence>
<keyword evidence="7 19" id="KW-0808">Transferase</keyword>
<comment type="subcellular location">
    <subcellularLocation>
        <location evidence="1">Endoplasmic reticulum membrane</location>
        <topology evidence="1">Multi-pass membrane protein</topology>
    </subcellularLocation>
</comment>
<feature type="transmembrane region" description="Helical" evidence="18">
    <location>
        <begin position="219"/>
        <end position="248"/>
    </location>
</feature>
<name>A0A1E5RP96_HANUV</name>
<dbReference type="Pfam" id="PF04922">
    <property type="entry name" value="DIE2_ALG10"/>
    <property type="match status" value="1"/>
</dbReference>
<evidence type="ECO:0000256" key="7">
    <source>
        <dbReference type="ARBA" id="ARBA00022679"/>
    </source>
</evidence>
<evidence type="ECO:0000256" key="11">
    <source>
        <dbReference type="ARBA" id="ARBA00023136"/>
    </source>
</evidence>
<feature type="transmembrane region" description="Helical" evidence="18">
    <location>
        <begin position="175"/>
        <end position="198"/>
    </location>
</feature>
<feature type="transmembrane region" description="Helical" evidence="18">
    <location>
        <begin position="128"/>
        <end position="145"/>
    </location>
</feature>
<feature type="transmembrane region" description="Helical" evidence="18">
    <location>
        <begin position="347"/>
        <end position="364"/>
    </location>
</feature>
<dbReference type="UniPathway" id="UPA00378"/>
<proteinExistence type="inferred from homology"/>
<dbReference type="EC" id="2.4.1.256" evidence="4"/>
<evidence type="ECO:0000256" key="4">
    <source>
        <dbReference type="ARBA" id="ARBA00011967"/>
    </source>
</evidence>
<dbReference type="PANTHER" id="PTHR12989:SF10">
    <property type="entry name" value="DOL-P-GLC:GLC(2)MAN(9)GLCNAC(2)-PP-DOL ALPHA-1,2-GLUCOSYLTRANSFERASE-RELATED"/>
    <property type="match status" value="1"/>
</dbReference>
<dbReference type="GO" id="GO:0005789">
    <property type="term" value="C:endoplasmic reticulum membrane"/>
    <property type="evidence" value="ECO:0007669"/>
    <property type="project" value="UniProtKB-SubCell"/>
</dbReference>
<evidence type="ECO:0000256" key="12">
    <source>
        <dbReference type="ARBA" id="ARBA00029647"/>
    </source>
</evidence>
<evidence type="ECO:0000256" key="5">
    <source>
        <dbReference type="ARBA" id="ARBA00018512"/>
    </source>
</evidence>
<gene>
    <name evidence="19" type="ORF">AWRI3580_g1578</name>
</gene>
<dbReference type="VEuPathDB" id="FungiDB:AWRI3580_g1578"/>
<evidence type="ECO:0000256" key="9">
    <source>
        <dbReference type="ARBA" id="ARBA00022824"/>
    </source>
</evidence>